<dbReference type="PANTHER" id="PTHR14401:SF6">
    <property type="entry name" value="CENTROMERE PROTEIN K"/>
    <property type="match status" value="1"/>
</dbReference>
<dbReference type="GO" id="GO:0005634">
    <property type="term" value="C:nucleus"/>
    <property type="evidence" value="ECO:0007669"/>
    <property type="project" value="UniProtKB-SubCell"/>
</dbReference>
<gene>
    <name evidence="10" type="ORF">PRK78_003495</name>
</gene>
<evidence type="ECO:0000256" key="1">
    <source>
        <dbReference type="ARBA" id="ARBA00004123"/>
    </source>
</evidence>
<evidence type="ECO:0000256" key="5">
    <source>
        <dbReference type="ARBA" id="ARBA00023054"/>
    </source>
</evidence>
<keyword evidence="4" id="KW-0158">Chromosome</keyword>
<evidence type="ECO:0000256" key="9">
    <source>
        <dbReference type="SAM" id="MobiDB-lite"/>
    </source>
</evidence>
<dbReference type="GO" id="GO:0000070">
    <property type="term" value="P:mitotic sister chromatid segregation"/>
    <property type="evidence" value="ECO:0007669"/>
    <property type="project" value="TreeGrafter"/>
</dbReference>
<dbReference type="EMBL" id="CP120628">
    <property type="protein sequence ID" value="WEW58028.1"/>
    <property type="molecule type" value="Genomic_DNA"/>
</dbReference>
<dbReference type="Proteomes" id="UP001219355">
    <property type="component" value="Chromosome 2"/>
</dbReference>
<comment type="similarity">
    <text evidence="3">Belongs to the CENP-K/MCM22 family.</text>
</comment>
<feature type="compositionally biased region" description="Basic and acidic residues" evidence="9">
    <location>
        <begin position="262"/>
        <end position="278"/>
    </location>
</feature>
<sequence>MSLPSEIVEKIQSFVESCQKFEAQREQESTVVRENYDRSLDETLKKLQDQIDKQEATLQELRVNRPLVLLPPNLDPATRLAQTRRAIAAYRSLSNKEPELPASGSPLSGLLALREAIRVIQELKVSIAATAQDLVTNRERLNTEEANLHDARLITVELRKRVENLQNQQQQEAGQKKKPSQIAKELIQQERRRAAHLETGTAELKDALRSFIDERLAPMLAAEDLGGPVVGDQIDIPDSTLEAGYTAHGKVKKSRMNGQNSRDSKQSRIDDFVRRPNSDEDPSSMTSGTRDAAATDLHDLIGRLLDDAPSSSYIELEKDSAASRFLVKAKIAQFHPRDSRKMRLINVARDISD</sequence>
<evidence type="ECO:0000256" key="6">
    <source>
        <dbReference type="ARBA" id="ARBA00023242"/>
    </source>
</evidence>
<evidence type="ECO:0000256" key="4">
    <source>
        <dbReference type="ARBA" id="ARBA00022454"/>
    </source>
</evidence>
<keyword evidence="7" id="KW-0137">Centromere</keyword>
<protein>
    <submittedName>
        <fullName evidence="10">Uncharacterized protein</fullName>
    </submittedName>
</protein>
<evidence type="ECO:0000256" key="7">
    <source>
        <dbReference type="ARBA" id="ARBA00023328"/>
    </source>
</evidence>
<evidence type="ECO:0000256" key="8">
    <source>
        <dbReference type="SAM" id="Coils"/>
    </source>
</evidence>
<evidence type="ECO:0000313" key="11">
    <source>
        <dbReference type="Proteomes" id="UP001219355"/>
    </source>
</evidence>
<feature type="region of interest" description="Disordered" evidence="9">
    <location>
        <begin position="249"/>
        <end position="291"/>
    </location>
</feature>
<name>A0AAF0DGX8_9EURO</name>
<dbReference type="GO" id="GO:0051382">
    <property type="term" value="P:kinetochore assembly"/>
    <property type="evidence" value="ECO:0007669"/>
    <property type="project" value="InterPro"/>
</dbReference>
<dbReference type="GO" id="GO:0000775">
    <property type="term" value="C:chromosome, centromeric region"/>
    <property type="evidence" value="ECO:0007669"/>
    <property type="project" value="UniProtKB-SubCell"/>
</dbReference>
<keyword evidence="5 8" id="KW-0175">Coiled coil</keyword>
<dbReference type="PANTHER" id="PTHR14401">
    <property type="entry name" value="CENTROMERE PROTEIN K"/>
    <property type="match status" value="1"/>
</dbReference>
<comment type="subcellular location">
    <subcellularLocation>
        <location evidence="2">Chromosome</location>
        <location evidence="2">Centromere</location>
    </subcellularLocation>
    <subcellularLocation>
        <location evidence="1">Nucleus</location>
    </subcellularLocation>
</comment>
<evidence type="ECO:0000313" key="10">
    <source>
        <dbReference type="EMBL" id="WEW58028.1"/>
    </source>
</evidence>
<feature type="coiled-coil region" evidence="8">
    <location>
        <begin position="37"/>
        <end position="64"/>
    </location>
</feature>
<keyword evidence="11" id="KW-1185">Reference proteome</keyword>
<evidence type="ECO:0000256" key="2">
    <source>
        <dbReference type="ARBA" id="ARBA00004584"/>
    </source>
</evidence>
<proteinExistence type="inferred from homology"/>
<keyword evidence="6" id="KW-0539">Nucleus</keyword>
<evidence type="ECO:0000256" key="3">
    <source>
        <dbReference type="ARBA" id="ARBA00005795"/>
    </source>
</evidence>
<reference evidence="10" key="1">
    <citation type="submission" date="2023-03" db="EMBL/GenBank/DDBJ databases">
        <title>Emydomyces testavorans Genome Sequence.</title>
        <authorList>
            <person name="Hoyer L."/>
        </authorList>
    </citation>
    <scope>NUCLEOTIDE SEQUENCE</scope>
    <source>
        <strain evidence="10">16-2883</strain>
    </source>
</reference>
<dbReference type="InterPro" id="IPR020993">
    <property type="entry name" value="Centromere_CenpK"/>
</dbReference>
<organism evidence="10 11">
    <name type="scientific">Emydomyces testavorans</name>
    <dbReference type="NCBI Taxonomy" id="2070801"/>
    <lineage>
        <taxon>Eukaryota</taxon>
        <taxon>Fungi</taxon>
        <taxon>Dikarya</taxon>
        <taxon>Ascomycota</taxon>
        <taxon>Pezizomycotina</taxon>
        <taxon>Eurotiomycetes</taxon>
        <taxon>Eurotiomycetidae</taxon>
        <taxon>Onygenales</taxon>
        <taxon>Nannizziopsiaceae</taxon>
        <taxon>Emydomyces</taxon>
    </lineage>
</organism>
<accession>A0AAF0DGX8</accession>
<dbReference type="AlphaFoldDB" id="A0AAF0DGX8"/>